<proteinExistence type="predicted"/>
<gene>
    <name evidence="1" type="ORF">ESU54_10445</name>
</gene>
<evidence type="ECO:0000313" key="1">
    <source>
        <dbReference type="EMBL" id="TXD73063.1"/>
    </source>
</evidence>
<dbReference type="RefSeq" id="WP_111845771.1">
    <property type="nucleotide sequence ID" value="NZ_UEGI01000025.1"/>
</dbReference>
<dbReference type="OrthoDB" id="5380394at2"/>
<evidence type="ECO:0008006" key="3">
    <source>
        <dbReference type="Google" id="ProtNLM"/>
    </source>
</evidence>
<dbReference type="SUPFAM" id="SSF52540">
    <property type="entry name" value="P-loop containing nucleoside triphosphate hydrolases"/>
    <property type="match status" value="1"/>
</dbReference>
<dbReference type="InterPro" id="IPR027417">
    <property type="entry name" value="P-loop_NTPase"/>
</dbReference>
<reference evidence="1 2" key="1">
    <citation type="submission" date="2019-08" db="EMBL/GenBank/DDBJ databases">
        <title>Genome of Aequorivita antarctica SW49 (type strain).</title>
        <authorList>
            <person name="Bowman J.P."/>
        </authorList>
    </citation>
    <scope>NUCLEOTIDE SEQUENCE [LARGE SCALE GENOMIC DNA]</scope>
    <source>
        <strain evidence="1 2">SW49</strain>
    </source>
</reference>
<dbReference type="EMBL" id="VORT01000006">
    <property type="protein sequence ID" value="TXD73063.1"/>
    <property type="molecule type" value="Genomic_DNA"/>
</dbReference>
<dbReference type="AlphaFoldDB" id="A0A5C6YZ98"/>
<comment type="caution">
    <text evidence="1">The sequence shown here is derived from an EMBL/GenBank/DDBJ whole genome shotgun (WGS) entry which is preliminary data.</text>
</comment>
<organism evidence="1 2">
    <name type="scientific">Aequorivita antarctica</name>
    <dbReference type="NCBI Taxonomy" id="153266"/>
    <lineage>
        <taxon>Bacteria</taxon>
        <taxon>Pseudomonadati</taxon>
        <taxon>Bacteroidota</taxon>
        <taxon>Flavobacteriia</taxon>
        <taxon>Flavobacteriales</taxon>
        <taxon>Flavobacteriaceae</taxon>
        <taxon>Aequorivita</taxon>
    </lineage>
</organism>
<keyword evidence="2" id="KW-1185">Reference proteome</keyword>
<name>A0A5C6YZ98_9FLAO</name>
<accession>A0A5C6YZ98</accession>
<evidence type="ECO:0000313" key="2">
    <source>
        <dbReference type="Proteomes" id="UP000321497"/>
    </source>
</evidence>
<dbReference type="Gene3D" id="3.40.50.300">
    <property type="entry name" value="P-loop containing nucleotide triphosphate hydrolases"/>
    <property type="match status" value="1"/>
</dbReference>
<dbReference type="Proteomes" id="UP000321497">
    <property type="component" value="Unassembled WGS sequence"/>
</dbReference>
<sequence>MKKLYFPIYTQVSEKPIVITEKLPSKVFDYPFFNDAVPLVRSMNSNRKKIDLSAESNSVNVGSLKLKGFIFHTSHCGSTLLANMLGASKKTRIVSETEAINGLLISKVFYNLEETMLLKSLKTIIDAYLQSLGEAEQLIFKLSSWNVFFINLFQKAYPEVPWIFIDRKTEEVVQSLSKSGLGFVEWFYHPTPILQKYFLGENVQTESFEDYLSAMVEAHKNGAEKARSGKKLVVSYPSFLNEFENKILPHFSLKYSKIELLAAQEIKKYDAKSISKTRYSNLSS</sequence>
<protein>
    <recommendedName>
        <fullName evidence="3">Sulfotransferase family protein</fullName>
    </recommendedName>
</protein>